<dbReference type="InterPro" id="IPR050630">
    <property type="entry name" value="WD_repeat_EMAP"/>
</dbReference>
<keyword evidence="1 3" id="KW-0853">WD repeat</keyword>
<gene>
    <name evidence="6" type="ORF">BDK51DRAFT_34925</name>
</gene>
<dbReference type="EMBL" id="KZ994283">
    <property type="protein sequence ID" value="RKO93329.1"/>
    <property type="molecule type" value="Genomic_DNA"/>
</dbReference>
<feature type="domain" description="EML-like first beta-propeller" evidence="4">
    <location>
        <begin position="201"/>
        <end position="480"/>
    </location>
</feature>
<feature type="domain" description="EML-like second beta-propeller" evidence="5">
    <location>
        <begin position="631"/>
        <end position="754"/>
    </location>
</feature>
<feature type="repeat" description="WD" evidence="3">
    <location>
        <begin position="680"/>
        <end position="721"/>
    </location>
</feature>
<dbReference type="SUPFAM" id="SSF50978">
    <property type="entry name" value="WD40 repeat-like"/>
    <property type="match status" value="1"/>
</dbReference>
<dbReference type="InterPro" id="IPR036322">
    <property type="entry name" value="WD40_repeat_dom_sf"/>
</dbReference>
<keyword evidence="7" id="KW-1185">Reference proteome</keyword>
<dbReference type="Pfam" id="PF00400">
    <property type="entry name" value="WD40"/>
    <property type="match status" value="1"/>
</dbReference>
<evidence type="ECO:0000256" key="3">
    <source>
        <dbReference type="PROSITE-ProRule" id="PRU00221"/>
    </source>
</evidence>
<name>A0A4P9WK35_9FUNG</name>
<dbReference type="PROSITE" id="PS50082">
    <property type="entry name" value="WD_REPEATS_2"/>
    <property type="match status" value="3"/>
</dbReference>
<keyword evidence="2" id="KW-0677">Repeat</keyword>
<dbReference type="Gene3D" id="2.130.10.10">
    <property type="entry name" value="YVTN repeat-like/Quinoprotein amine dehydrogenase"/>
    <property type="match status" value="2"/>
</dbReference>
<dbReference type="InterPro" id="IPR055442">
    <property type="entry name" value="Beta-prop_EML-like_2nd"/>
</dbReference>
<feature type="non-terminal residue" evidence="6">
    <location>
        <position position="762"/>
    </location>
</feature>
<dbReference type="OrthoDB" id="10251741at2759"/>
<protein>
    <submittedName>
        <fullName evidence="6">WD40-repeat-containing domain protein</fullName>
    </submittedName>
</protein>
<evidence type="ECO:0000259" key="5">
    <source>
        <dbReference type="Pfam" id="PF23414"/>
    </source>
</evidence>
<dbReference type="Proteomes" id="UP000269721">
    <property type="component" value="Unassembled WGS sequence"/>
</dbReference>
<dbReference type="PANTHER" id="PTHR13720">
    <property type="entry name" value="WD-40 REPEAT PROTEIN"/>
    <property type="match status" value="1"/>
</dbReference>
<evidence type="ECO:0000259" key="4">
    <source>
        <dbReference type="Pfam" id="PF23409"/>
    </source>
</evidence>
<dbReference type="SMART" id="SM00320">
    <property type="entry name" value="WD40"/>
    <property type="match status" value="6"/>
</dbReference>
<dbReference type="InterPro" id="IPR055439">
    <property type="entry name" value="Beta-prop_EML_1st"/>
</dbReference>
<evidence type="ECO:0000313" key="6">
    <source>
        <dbReference type="EMBL" id="RKO93329.1"/>
    </source>
</evidence>
<sequence length="762" mass="82165">MVSWCGLCIPRRARTVPIDDDQDQLGAAPNAAAALDAAAASSQSARTGCRALISVENGENPMDIEAEIPLLFDVDRWVGEFKKKNRNSIENEFSHLLWNIWSLLVYLVFEARSAEGLLILEGEVLGWAGVGSGYSTREQRSNLHFLFSPVPSPAFPNPPPLHIVYPAGKTIVVTALGNTSSRVASSSAGSLGAGAMSGSEQAFYTQHEREITAMCVHPEGGTVASVDAGPKPVVNVWTVVADPGNPSALVGKPLGIARFVMHGVAHVPDMAFTRDGAYLLVAANGDTNGEVFVFDWRRQELPVANAPTHNDKLLGIYASPWARKEFITCGVNHLSFWTMDISRISGNSVSLSAKEAVASLCGHPNDSRTKLSPEASSFPSLSTLNSPRLPPTPTFVCATYLKTKVVVTGTIAGDVHFWKGTTASVISKSMHKGPVLSLSPLNEPSLSFLSGGRDSRIIVWNDLLQPISEISMEAGRAVRSIDGGGCGGAWWWGEVLRSKANRSSIAILRNPRIGHASSENSIASNTGVALLGRGVARERNPAAKISALVGCGDSTVWEVLNHSTDKYAQLWGLATHPRDPSKLVTAGDDGWIRIWNIKEPAIIYVRQDQILLLELGWGECGGRHGGRQSIFVTIKHRRDAIYDVKYSPDGRFLAAASHDGLVDIYAVESDNGWYQRIMCCKGHASFVAHIDWSVDSIRLQTNSGNNEVMFWSINVGAPQKAPAPVNFREVRWASTTCVLGWATRGVYGSGSKSEGLDLGLRE</sequence>
<dbReference type="Pfam" id="PF23414">
    <property type="entry name" value="Beta-prop_EML_2"/>
    <property type="match status" value="1"/>
</dbReference>
<feature type="repeat" description="WD" evidence="3">
    <location>
        <begin position="583"/>
        <end position="605"/>
    </location>
</feature>
<dbReference type="Pfam" id="PF23409">
    <property type="entry name" value="Beta-prop_EML"/>
    <property type="match status" value="1"/>
</dbReference>
<dbReference type="GO" id="GO:0008017">
    <property type="term" value="F:microtubule binding"/>
    <property type="evidence" value="ECO:0007669"/>
    <property type="project" value="TreeGrafter"/>
</dbReference>
<evidence type="ECO:0000256" key="1">
    <source>
        <dbReference type="ARBA" id="ARBA00022574"/>
    </source>
</evidence>
<evidence type="ECO:0000313" key="7">
    <source>
        <dbReference type="Proteomes" id="UP000269721"/>
    </source>
</evidence>
<dbReference type="AlphaFoldDB" id="A0A4P9WK35"/>
<dbReference type="InterPro" id="IPR001680">
    <property type="entry name" value="WD40_rpt"/>
</dbReference>
<dbReference type="PANTHER" id="PTHR13720:SF33">
    <property type="entry name" value="HELP DOMAIN-CONTAINING PROTEIN"/>
    <property type="match status" value="1"/>
</dbReference>
<evidence type="ECO:0000256" key="2">
    <source>
        <dbReference type="ARBA" id="ARBA00022737"/>
    </source>
</evidence>
<reference evidence="7" key="1">
    <citation type="journal article" date="2018" name="Nat. Microbiol.">
        <title>Leveraging single-cell genomics to expand the fungal tree of life.</title>
        <authorList>
            <person name="Ahrendt S.R."/>
            <person name="Quandt C.A."/>
            <person name="Ciobanu D."/>
            <person name="Clum A."/>
            <person name="Salamov A."/>
            <person name="Andreopoulos B."/>
            <person name="Cheng J.F."/>
            <person name="Woyke T."/>
            <person name="Pelin A."/>
            <person name="Henrissat B."/>
            <person name="Reynolds N.K."/>
            <person name="Benny G.L."/>
            <person name="Smith M.E."/>
            <person name="James T.Y."/>
            <person name="Grigoriev I.V."/>
        </authorList>
    </citation>
    <scope>NUCLEOTIDE SEQUENCE [LARGE SCALE GENOMIC DNA]</scope>
</reference>
<dbReference type="InterPro" id="IPR015943">
    <property type="entry name" value="WD40/YVTN_repeat-like_dom_sf"/>
</dbReference>
<feature type="repeat" description="WD" evidence="3">
    <location>
        <begin position="634"/>
        <end position="669"/>
    </location>
</feature>
<proteinExistence type="predicted"/>
<organism evidence="6 7">
    <name type="scientific">Blyttiomyces helicus</name>
    <dbReference type="NCBI Taxonomy" id="388810"/>
    <lineage>
        <taxon>Eukaryota</taxon>
        <taxon>Fungi</taxon>
        <taxon>Fungi incertae sedis</taxon>
        <taxon>Chytridiomycota</taxon>
        <taxon>Chytridiomycota incertae sedis</taxon>
        <taxon>Chytridiomycetes</taxon>
        <taxon>Chytridiomycetes incertae sedis</taxon>
        <taxon>Blyttiomyces</taxon>
    </lineage>
</organism>
<accession>A0A4P9WK35</accession>